<dbReference type="PROSITE" id="PS00369">
    <property type="entry name" value="PTS_HPR_HIS"/>
    <property type="match status" value="1"/>
</dbReference>
<evidence type="ECO:0000256" key="5">
    <source>
        <dbReference type="ARBA" id="ARBA00020422"/>
    </source>
</evidence>
<dbReference type="PANTHER" id="PTHR38594:SF1">
    <property type="entry name" value="PEP-DEPENDENT DIHYDROXYACETONE KINASE, PHOSPHORYL DONOR SUBUNIT DHAM"/>
    <property type="match status" value="1"/>
</dbReference>
<comment type="catalytic activity">
    <reaction evidence="1">
        <text>dihydroxyacetone + phosphoenolpyruvate = dihydroxyacetone phosphate + pyruvate</text>
        <dbReference type="Rhea" id="RHEA:18381"/>
        <dbReference type="ChEBI" id="CHEBI:15361"/>
        <dbReference type="ChEBI" id="CHEBI:16016"/>
        <dbReference type="ChEBI" id="CHEBI:57642"/>
        <dbReference type="ChEBI" id="CHEBI:58702"/>
        <dbReference type="EC" id="2.7.1.121"/>
    </reaction>
</comment>
<evidence type="ECO:0000313" key="11">
    <source>
        <dbReference type="Proteomes" id="UP000280008"/>
    </source>
</evidence>
<dbReference type="AlphaFoldDB" id="A0A495IE53"/>
<comment type="function">
    <text evidence="3">General (non sugar-specific) component of the phosphoenolpyruvate-dependent sugar phosphotransferase system (sugar PTS). This major carbohydrate active-transport system catalyzes the phosphorylation of incoming sugar substrates concomitantly with their translocation across the cell membrane. The phosphoryl group from phosphoenolpyruvate (PEP) is transferred to the phosphoryl carrier protein HPr by enzyme I. Phospho-HPr then transfers it to the PTS EIIA domain.</text>
</comment>
<dbReference type="SUPFAM" id="SSF55594">
    <property type="entry name" value="HPr-like"/>
    <property type="match status" value="1"/>
</dbReference>
<dbReference type="OrthoDB" id="350754at2"/>
<evidence type="ECO:0000256" key="1">
    <source>
        <dbReference type="ARBA" id="ARBA00001113"/>
    </source>
</evidence>
<dbReference type="Pfam" id="PF03610">
    <property type="entry name" value="EIIA-man"/>
    <property type="match status" value="1"/>
</dbReference>
<dbReference type="GO" id="GO:0009401">
    <property type="term" value="P:phosphoenolpyruvate-dependent sugar phosphotransferase system"/>
    <property type="evidence" value="ECO:0007669"/>
    <property type="project" value="InterPro"/>
</dbReference>
<evidence type="ECO:0000259" key="9">
    <source>
        <dbReference type="PROSITE" id="PS51350"/>
    </source>
</evidence>
<organism evidence="10 11">
    <name type="scientific">Frondihabitans australicus</name>
    <dbReference type="NCBI Taxonomy" id="386892"/>
    <lineage>
        <taxon>Bacteria</taxon>
        <taxon>Bacillati</taxon>
        <taxon>Actinomycetota</taxon>
        <taxon>Actinomycetes</taxon>
        <taxon>Micrococcales</taxon>
        <taxon>Microbacteriaceae</taxon>
        <taxon>Frondihabitans</taxon>
    </lineage>
</organism>
<evidence type="ECO:0000256" key="7">
    <source>
        <dbReference type="ARBA" id="ARBA00046577"/>
    </source>
</evidence>
<dbReference type="InterPro" id="IPR036662">
    <property type="entry name" value="PTS_EIIA_man-typ_sf"/>
</dbReference>
<evidence type="ECO:0000313" key="10">
    <source>
        <dbReference type="EMBL" id="RKR74277.1"/>
    </source>
</evidence>
<dbReference type="NCBIfam" id="TIGR01003">
    <property type="entry name" value="PTS_HPr_family"/>
    <property type="match status" value="1"/>
</dbReference>
<proteinExistence type="predicted"/>
<keyword evidence="11" id="KW-1185">Reference proteome</keyword>
<dbReference type="InterPro" id="IPR000032">
    <property type="entry name" value="HPr-like"/>
</dbReference>
<keyword evidence="10" id="KW-0418">Kinase</keyword>
<dbReference type="EC" id="2.7.1.121" evidence="4"/>
<comment type="subunit">
    <text evidence="7">Homodimer. The dihydroxyacetone kinase complex is composed of a homodimer of DhaM, a homodimer of DhaK and the subunit DhaL.</text>
</comment>
<comment type="function">
    <text evidence="2">Component of the dihydroxyacetone kinase complex, which is responsible for the phosphoenolpyruvate (PEP)-dependent phosphorylation of dihydroxyacetone. DhaM serves as the phosphoryl donor. Is phosphorylated by phosphoenolpyruvate in an EI- and HPr-dependent reaction, and a phosphorelay system on histidine residues finally leads to phosphoryl transfer to DhaL and dihydroxyacetone.</text>
</comment>
<evidence type="ECO:0000256" key="4">
    <source>
        <dbReference type="ARBA" id="ARBA00012095"/>
    </source>
</evidence>
<dbReference type="PRINTS" id="PR00107">
    <property type="entry name" value="PHOSPHOCPHPR"/>
</dbReference>
<protein>
    <recommendedName>
        <fullName evidence="5">Phosphocarrier protein HPr</fullName>
        <ecNumber evidence="4">2.7.1.121</ecNumber>
    </recommendedName>
</protein>
<dbReference type="PANTHER" id="PTHR38594">
    <property type="entry name" value="PEP-DEPENDENT DIHYDROXYACETONE KINASE, PHOSPHORYL DONOR SUBUNIT DHAM"/>
    <property type="match status" value="1"/>
</dbReference>
<reference evidence="10 11" key="1">
    <citation type="submission" date="2018-10" db="EMBL/GenBank/DDBJ databases">
        <title>Sequencing the genomes of 1000 actinobacteria strains.</title>
        <authorList>
            <person name="Klenk H.-P."/>
        </authorList>
    </citation>
    <scope>NUCLEOTIDE SEQUENCE [LARGE SCALE GENOMIC DNA]</scope>
    <source>
        <strain evidence="10 11">DSM 17894</strain>
    </source>
</reference>
<dbReference type="InterPro" id="IPR012844">
    <property type="entry name" value="DhaM_N"/>
</dbReference>
<sequence length="230" mass="22940">MTGAVGIVVVSHSAKIAEGTVELARQMAPTVTFVAAGGSDEGGIGTSFDKISSGIQDAQGGHGVVILCDLGSAILTAETAIDFLDDAEKAQVVIADAPVVEGTVAAAVAAETGGTLQDVLAAARTATGIADPHADEHTLTRDEVQGAVERSAVLVNPSGLHARPAAEFVKHASKFDSTIQINGVDAKSLLRIMGLGLAQGSTVSIVATGADASAAVDELVSLVESGFGEV</sequence>
<dbReference type="Gene3D" id="3.30.1340.10">
    <property type="entry name" value="HPr-like"/>
    <property type="match status" value="1"/>
</dbReference>
<dbReference type="InterPro" id="IPR001020">
    <property type="entry name" value="PTS_HPr_His_P_site"/>
</dbReference>
<feature type="domain" description="PTS EIIA type-4" evidence="8">
    <location>
        <begin position="4"/>
        <end position="155"/>
    </location>
</feature>
<dbReference type="PROSITE" id="PS51350">
    <property type="entry name" value="PTS_HPR_DOM"/>
    <property type="match status" value="1"/>
</dbReference>
<dbReference type="PROSITE" id="PS51096">
    <property type="entry name" value="PTS_EIIA_TYPE_4"/>
    <property type="match status" value="1"/>
</dbReference>
<dbReference type="Proteomes" id="UP000280008">
    <property type="component" value="Unassembled WGS sequence"/>
</dbReference>
<evidence type="ECO:0000259" key="8">
    <source>
        <dbReference type="PROSITE" id="PS51096"/>
    </source>
</evidence>
<dbReference type="Gene3D" id="3.40.50.510">
    <property type="entry name" value="Phosphotransferase system, mannose-type IIA component"/>
    <property type="match status" value="1"/>
</dbReference>
<evidence type="ECO:0000256" key="3">
    <source>
        <dbReference type="ARBA" id="ARBA00003681"/>
    </source>
</evidence>
<comment type="caution">
    <text evidence="10">The sequence shown here is derived from an EMBL/GenBank/DDBJ whole genome shotgun (WGS) entry which is preliminary data.</text>
</comment>
<dbReference type="GO" id="GO:0016020">
    <property type="term" value="C:membrane"/>
    <property type="evidence" value="ECO:0007669"/>
    <property type="project" value="InterPro"/>
</dbReference>
<dbReference type="InterPro" id="IPR004701">
    <property type="entry name" value="PTS_EIIA_man-typ"/>
</dbReference>
<dbReference type="InterPro" id="IPR039643">
    <property type="entry name" value="DhaM"/>
</dbReference>
<dbReference type="EMBL" id="RBKS01000001">
    <property type="protein sequence ID" value="RKR74277.1"/>
    <property type="molecule type" value="Genomic_DNA"/>
</dbReference>
<gene>
    <name evidence="10" type="ORF">C8E83_1386</name>
</gene>
<dbReference type="RefSeq" id="WP_121369037.1">
    <property type="nucleotide sequence ID" value="NZ_RBKS01000001.1"/>
</dbReference>
<dbReference type="GO" id="GO:0019563">
    <property type="term" value="P:glycerol catabolic process"/>
    <property type="evidence" value="ECO:0007669"/>
    <property type="project" value="InterPro"/>
</dbReference>
<dbReference type="InterPro" id="IPR035895">
    <property type="entry name" value="HPr-like_sf"/>
</dbReference>
<dbReference type="CDD" id="cd00367">
    <property type="entry name" value="PTS-HPr_like"/>
    <property type="match status" value="1"/>
</dbReference>
<evidence type="ECO:0000256" key="2">
    <source>
        <dbReference type="ARBA" id="ARBA00002788"/>
    </source>
</evidence>
<accession>A0A495IE53</accession>
<keyword evidence="6" id="KW-0808">Transferase</keyword>
<evidence type="ECO:0000256" key="6">
    <source>
        <dbReference type="ARBA" id="ARBA00022679"/>
    </source>
</evidence>
<name>A0A495IE53_9MICO</name>
<dbReference type="SUPFAM" id="SSF53062">
    <property type="entry name" value="PTS system fructose IIA component-like"/>
    <property type="match status" value="1"/>
</dbReference>
<dbReference type="NCBIfam" id="TIGR02364">
    <property type="entry name" value="dha_pts"/>
    <property type="match status" value="1"/>
</dbReference>
<feature type="domain" description="HPr" evidence="9">
    <location>
        <begin position="147"/>
        <end position="230"/>
    </location>
</feature>
<dbReference type="Pfam" id="PF00381">
    <property type="entry name" value="PTS-HPr"/>
    <property type="match status" value="1"/>
</dbReference>
<dbReference type="GO" id="GO:0047324">
    <property type="term" value="F:phosphoenolpyruvate-glycerone phosphotransferase activity"/>
    <property type="evidence" value="ECO:0007669"/>
    <property type="project" value="UniProtKB-EC"/>
</dbReference>